<evidence type="ECO:0000256" key="2">
    <source>
        <dbReference type="ARBA" id="ARBA00022475"/>
    </source>
</evidence>
<dbReference type="PROSITE" id="PS00216">
    <property type="entry name" value="SUGAR_TRANSPORT_1"/>
    <property type="match status" value="1"/>
</dbReference>
<keyword evidence="4 6" id="KW-1133">Transmembrane helix</keyword>
<dbReference type="InterPro" id="IPR005829">
    <property type="entry name" value="Sugar_transporter_CS"/>
</dbReference>
<evidence type="ECO:0000259" key="7">
    <source>
        <dbReference type="PROSITE" id="PS50850"/>
    </source>
</evidence>
<dbReference type="RefSeq" id="WP_092423171.1">
    <property type="nucleotide sequence ID" value="NZ_FNCL01000003.1"/>
</dbReference>
<accession>A0A1I6RT80</accession>
<dbReference type="PANTHER" id="PTHR43124">
    <property type="entry name" value="PURINE EFFLUX PUMP PBUE"/>
    <property type="match status" value="1"/>
</dbReference>
<keyword evidence="5 6" id="KW-0472">Membrane</keyword>
<dbReference type="GO" id="GO:0022857">
    <property type="term" value="F:transmembrane transporter activity"/>
    <property type="evidence" value="ECO:0007669"/>
    <property type="project" value="InterPro"/>
</dbReference>
<proteinExistence type="predicted"/>
<feature type="transmembrane region" description="Helical" evidence="6">
    <location>
        <begin position="103"/>
        <end position="124"/>
    </location>
</feature>
<dbReference type="Proteomes" id="UP000199392">
    <property type="component" value="Unassembled WGS sequence"/>
</dbReference>
<dbReference type="PROSITE" id="PS50850">
    <property type="entry name" value="MFS"/>
    <property type="match status" value="1"/>
</dbReference>
<organism evidence="8 9">
    <name type="scientific">Alloyangia pacifica</name>
    <dbReference type="NCBI Taxonomy" id="311180"/>
    <lineage>
        <taxon>Bacteria</taxon>
        <taxon>Pseudomonadati</taxon>
        <taxon>Pseudomonadota</taxon>
        <taxon>Alphaproteobacteria</taxon>
        <taxon>Rhodobacterales</taxon>
        <taxon>Roseobacteraceae</taxon>
        <taxon>Alloyangia</taxon>
    </lineage>
</organism>
<keyword evidence="2" id="KW-1003">Cell membrane</keyword>
<dbReference type="CDD" id="cd17473">
    <property type="entry name" value="MFS_arabinose_efflux_permease_like"/>
    <property type="match status" value="1"/>
</dbReference>
<feature type="domain" description="Major facilitator superfamily (MFS) profile" evidence="7">
    <location>
        <begin position="9"/>
        <end position="388"/>
    </location>
</feature>
<feature type="transmembrane region" description="Helical" evidence="6">
    <location>
        <begin position="77"/>
        <end position="97"/>
    </location>
</feature>
<feature type="transmembrane region" description="Helical" evidence="6">
    <location>
        <begin position="49"/>
        <end position="70"/>
    </location>
</feature>
<feature type="transmembrane region" description="Helical" evidence="6">
    <location>
        <begin position="246"/>
        <end position="264"/>
    </location>
</feature>
<evidence type="ECO:0000313" key="9">
    <source>
        <dbReference type="Proteomes" id="UP000199392"/>
    </source>
</evidence>
<keyword evidence="3 6" id="KW-0812">Transmembrane</keyword>
<dbReference type="OrthoDB" id="9812221at2"/>
<name>A0A1I6RT80_9RHOB</name>
<dbReference type="Pfam" id="PF07690">
    <property type="entry name" value="MFS_1"/>
    <property type="match status" value="1"/>
</dbReference>
<evidence type="ECO:0000256" key="4">
    <source>
        <dbReference type="ARBA" id="ARBA00022989"/>
    </source>
</evidence>
<dbReference type="SUPFAM" id="SSF103473">
    <property type="entry name" value="MFS general substrate transporter"/>
    <property type="match status" value="1"/>
</dbReference>
<dbReference type="PANTHER" id="PTHR43124:SF3">
    <property type="entry name" value="CHLORAMPHENICOL EFFLUX PUMP RV0191"/>
    <property type="match status" value="1"/>
</dbReference>
<evidence type="ECO:0000313" key="8">
    <source>
        <dbReference type="EMBL" id="SFS67929.1"/>
    </source>
</evidence>
<comment type="subcellular location">
    <subcellularLocation>
        <location evidence="1">Cell membrane</location>
        <topology evidence="1">Multi-pass membrane protein</topology>
    </subcellularLocation>
</comment>
<evidence type="ECO:0000256" key="5">
    <source>
        <dbReference type="ARBA" id="ARBA00023136"/>
    </source>
</evidence>
<feature type="transmembrane region" description="Helical" evidence="6">
    <location>
        <begin position="276"/>
        <end position="294"/>
    </location>
</feature>
<evidence type="ECO:0000256" key="3">
    <source>
        <dbReference type="ARBA" id="ARBA00022692"/>
    </source>
</evidence>
<feature type="transmembrane region" description="Helical" evidence="6">
    <location>
        <begin position="136"/>
        <end position="158"/>
    </location>
</feature>
<feature type="transmembrane region" description="Helical" evidence="6">
    <location>
        <begin position="331"/>
        <end position="352"/>
    </location>
</feature>
<feature type="transmembrane region" description="Helical" evidence="6">
    <location>
        <begin position="164"/>
        <end position="184"/>
    </location>
</feature>
<dbReference type="GO" id="GO:0005886">
    <property type="term" value="C:plasma membrane"/>
    <property type="evidence" value="ECO:0007669"/>
    <property type="project" value="UniProtKB-SubCell"/>
</dbReference>
<dbReference type="AlphaFoldDB" id="A0A1I6RT80"/>
<feature type="transmembrane region" description="Helical" evidence="6">
    <location>
        <begin position="364"/>
        <end position="384"/>
    </location>
</feature>
<dbReference type="InterPro" id="IPR011701">
    <property type="entry name" value="MFS"/>
</dbReference>
<dbReference type="Gene3D" id="1.20.1250.20">
    <property type="entry name" value="MFS general substrate transporter like domains"/>
    <property type="match status" value="1"/>
</dbReference>
<evidence type="ECO:0000256" key="6">
    <source>
        <dbReference type="SAM" id="Phobius"/>
    </source>
</evidence>
<gene>
    <name evidence="8" type="ORF">SAMN04488050_103386</name>
</gene>
<protein>
    <submittedName>
        <fullName evidence="8">Predicted arabinose efflux permease, MFS family</fullName>
    </submittedName>
</protein>
<dbReference type="EMBL" id="FOZW01000003">
    <property type="protein sequence ID" value="SFS67929.1"/>
    <property type="molecule type" value="Genomic_DNA"/>
</dbReference>
<dbReference type="InterPro" id="IPR050189">
    <property type="entry name" value="MFS_Efflux_Transporters"/>
</dbReference>
<feature type="transmembrane region" description="Helical" evidence="6">
    <location>
        <begin position="205"/>
        <end position="226"/>
    </location>
</feature>
<feature type="transmembrane region" description="Helical" evidence="6">
    <location>
        <begin position="300"/>
        <end position="319"/>
    </location>
</feature>
<keyword evidence="9" id="KW-1185">Reference proteome</keyword>
<dbReference type="InterPro" id="IPR020846">
    <property type="entry name" value="MFS_dom"/>
</dbReference>
<dbReference type="InterPro" id="IPR036259">
    <property type="entry name" value="MFS_trans_sf"/>
</dbReference>
<sequence>MGSLLKDRRAVALLLAATLTVMSNAIISPGLPGIAAYFAATPNAELLTRLLITAPSLTVAVIAPFAGLLVDRVGRKAMLIAGAALFGLAGSAGLWAPTLPVLLATRLILGVSVAMLMTAMTALVAQYFHGPERGRFMGLQMSFINFGGLIFIATAGQLANHSSFYPFALYLTGLIYLPILYLCLDEPKSHSHEDGSHPTAQGQDGWQTVLALALALLALTFATFYILPTQIAFYLRELGHTDPSTAAMMMVCVTFAAGAVAMVYPRLRAVLGRGGVLGAGFFMLAAGFLMISYVQLVPMIAAASLLVGMGPGLIVPTLLNSTLDAVPMRHHGMASGALTFSLFIGQFISPILTQPLIAAGGFHLAFLVFAAAALLGAVLAVAIFRERNGGFARA</sequence>
<reference evidence="9" key="1">
    <citation type="submission" date="2016-10" db="EMBL/GenBank/DDBJ databases">
        <authorList>
            <person name="Varghese N."/>
            <person name="Submissions S."/>
        </authorList>
    </citation>
    <scope>NUCLEOTIDE SEQUENCE [LARGE SCALE GENOMIC DNA]</scope>
    <source>
        <strain evidence="9">DSM 26894</strain>
    </source>
</reference>
<evidence type="ECO:0000256" key="1">
    <source>
        <dbReference type="ARBA" id="ARBA00004651"/>
    </source>
</evidence>